<dbReference type="RefSeq" id="WP_203965181.1">
    <property type="nucleotide sequence ID" value="NZ_AP023355.1"/>
</dbReference>
<dbReference type="KEGG" id="atl:Athai_67850"/>
<gene>
    <name evidence="1" type="ORF">Athai_67850</name>
</gene>
<accession>A0A7R7DWQ0</accession>
<evidence type="ECO:0000313" key="1">
    <source>
        <dbReference type="EMBL" id="BCJ39282.1"/>
    </source>
</evidence>
<evidence type="ECO:0000313" key="2">
    <source>
        <dbReference type="Proteomes" id="UP000611640"/>
    </source>
</evidence>
<reference evidence="1 2" key="1">
    <citation type="submission" date="2020-08" db="EMBL/GenBank/DDBJ databases">
        <title>Whole genome shotgun sequence of Actinocatenispora thailandica NBRC 105041.</title>
        <authorList>
            <person name="Komaki H."/>
            <person name="Tamura T."/>
        </authorList>
    </citation>
    <scope>NUCLEOTIDE SEQUENCE [LARGE SCALE GENOMIC DNA]</scope>
    <source>
        <strain evidence="1 2">NBRC 105041</strain>
    </source>
</reference>
<dbReference type="InterPro" id="IPR046036">
    <property type="entry name" value="DUF5994"/>
</dbReference>
<sequence>MTALVRITFTPGPAARRIAGAWWPASRNLSAEVPRLLPLLGRVGQHARELVVHRADWADHPDQVTASGRTISIDWGGEPAHLLRAADEYGRSLTLFVVPADTESLTAHRALSLATDHRQPVGLGDILRVAATDSWATAGEPVTG</sequence>
<dbReference type="Pfam" id="PF19457">
    <property type="entry name" value="DUF5994"/>
    <property type="match status" value="1"/>
</dbReference>
<name>A0A7R7DWQ0_9ACTN</name>
<proteinExistence type="predicted"/>
<dbReference type="EMBL" id="AP023355">
    <property type="protein sequence ID" value="BCJ39282.1"/>
    <property type="molecule type" value="Genomic_DNA"/>
</dbReference>
<protein>
    <submittedName>
        <fullName evidence="1">Uncharacterized protein</fullName>
    </submittedName>
</protein>
<organism evidence="1 2">
    <name type="scientific">Actinocatenispora thailandica</name>
    <dbReference type="NCBI Taxonomy" id="227318"/>
    <lineage>
        <taxon>Bacteria</taxon>
        <taxon>Bacillati</taxon>
        <taxon>Actinomycetota</taxon>
        <taxon>Actinomycetes</taxon>
        <taxon>Micromonosporales</taxon>
        <taxon>Micromonosporaceae</taxon>
        <taxon>Actinocatenispora</taxon>
    </lineage>
</organism>
<dbReference type="AlphaFoldDB" id="A0A7R7DWQ0"/>
<keyword evidence="2" id="KW-1185">Reference proteome</keyword>
<dbReference type="Proteomes" id="UP000611640">
    <property type="component" value="Chromosome"/>
</dbReference>